<dbReference type="Proteomes" id="UP000265520">
    <property type="component" value="Unassembled WGS sequence"/>
</dbReference>
<evidence type="ECO:0000313" key="1">
    <source>
        <dbReference type="EMBL" id="MCI08296.1"/>
    </source>
</evidence>
<proteinExistence type="predicted"/>
<dbReference type="AlphaFoldDB" id="A0A392PAI9"/>
<name>A0A392PAI9_9FABA</name>
<evidence type="ECO:0000313" key="2">
    <source>
        <dbReference type="Proteomes" id="UP000265520"/>
    </source>
</evidence>
<dbReference type="EMBL" id="LXQA010068515">
    <property type="protein sequence ID" value="MCI08296.1"/>
    <property type="molecule type" value="Genomic_DNA"/>
</dbReference>
<protein>
    <submittedName>
        <fullName evidence="1">Uncharacterized protein</fullName>
    </submittedName>
</protein>
<sequence>MMSKSQRSRWCSRRIVVAEVTMELCTTEMEAWQWRSVAGGGGLNGIGSNPSRGVSIARFRGRRFFSYRVSPS</sequence>
<comment type="caution">
    <text evidence="1">The sequence shown here is derived from an EMBL/GenBank/DDBJ whole genome shotgun (WGS) entry which is preliminary data.</text>
</comment>
<keyword evidence="2" id="KW-1185">Reference proteome</keyword>
<reference evidence="1 2" key="1">
    <citation type="journal article" date="2018" name="Front. Plant Sci.">
        <title>Red Clover (Trifolium pratense) and Zigzag Clover (T. medium) - A Picture of Genomic Similarities and Differences.</title>
        <authorList>
            <person name="Dluhosova J."/>
            <person name="Istvanek J."/>
            <person name="Nedelnik J."/>
            <person name="Repkova J."/>
        </authorList>
    </citation>
    <scope>NUCLEOTIDE SEQUENCE [LARGE SCALE GENOMIC DNA]</scope>
    <source>
        <strain evidence="2">cv. 10/8</strain>
        <tissue evidence="1">Leaf</tissue>
    </source>
</reference>
<organism evidence="1 2">
    <name type="scientific">Trifolium medium</name>
    <dbReference type="NCBI Taxonomy" id="97028"/>
    <lineage>
        <taxon>Eukaryota</taxon>
        <taxon>Viridiplantae</taxon>
        <taxon>Streptophyta</taxon>
        <taxon>Embryophyta</taxon>
        <taxon>Tracheophyta</taxon>
        <taxon>Spermatophyta</taxon>
        <taxon>Magnoliopsida</taxon>
        <taxon>eudicotyledons</taxon>
        <taxon>Gunneridae</taxon>
        <taxon>Pentapetalae</taxon>
        <taxon>rosids</taxon>
        <taxon>fabids</taxon>
        <taxon>Fabales</taxon>
        <taxon>Fabaceae</taxon>
        <taxon>Papilionoideae</taxon>
        <taxon>50 kb inversion clade</taxon>
        <taxon>NPAAA clade</taxon>
        <taxon>Hologalegina</taxon>
        <taxon>IRL clade</taxon>
        <taxon>Trifolieae</taxon>
        <taxon>Trifolium</taxon>
    </lineage>
</organism>
<accession>A0A392PAI9</accession>